<accession>A0ABS8PSR4</accession>
<evidence type="ECO:0000313" key="2">
    <source>
        <dbReference type="Proteomes" id="UP001199816"/>
    </source>
</evidence>
<protein>
    <submittedName>
        <fullName evidence="1">Cytochrome c</fullName>
    </submittedName>
</protein>
<dbReference type="Proteomes" id="UP001199816">
    <property type="component" value="Unassembled WGS sequence"/>
</dbReference>
<keyword evidence="2" id="KW-1185">Reference proteome</keyword>
<gene>
    <name evidence="1" type="ORF">LQ567_15040</name>
</gene>
<evidence type="ECO:0000313" key="1">
    <source>
        <dbReference type="EMBL" id="MCD2424093.1"/>
    </source>
</evidence>
<dbReference type="InterPro" id="IPR036909">
    <property type="entry name" value="Cyt_c-like_dom_sf"/>
</dbReference>
<dbReference type="SUPFAM" id="SSF46626">
    <property type="entry name" value="Cytochrome c"/>
    <property type="match status" value="1"/>
</dbReference>
<dbReference type="Gene3D" id="1.10.760.10">
    <property type="entry name" value="Cytochrome c-like domain"/>
    <property type="match status" value="1"/>
</dbReference>
<dbReference type="EMBL" id="JAJNEC010000005">
    <property type="protein sequence ID" value="MCD2424093.1"/>
    <property type="molecule type" value="Genomic_DNA"/>
</dbReference>
<dbReference type="RefSeq" id="WP_231005348.1">
    <property type="nucleotide sequence ID" value="NZ_JAJNEC010000005.1"/>
</dbReference>
<comment type="caution">
    <text evidence="1">The sequence shown here is derived from an EMBL/GenBank/DDBJ whole genome shotgun (WGS) entry which is preliminary data.</text>
</comment>
<sequence>MQEHAEIDGEWYSNNMPPFKALTDQQVAGVLTYIRQRFGNNASSVTKTEVTPVRSGKIK</sequence>
<reference evidence="1 2" key="1">
    <citation type="submission" date="2021-11" db="EMBL/GenBank/DDBJ databases">
        <title>Genomic of Niabella pedocola.</title>
        <authorList>
            <person name="Wu T."/>
        </authorList>
    </citation>
    <scope>NUCLEOTIDE SEQUENCE [LARGE SCALE GENOMIC DNA]</scope>
    <source>
        <strain evidence="1 2">JCM 31011</strain>
    </source>
</reference>
<name>A0ABS8PSR4_9BACT</name>
<organism evidence="1 2">
    <name type="scientific">Niabella pedocola</name>
    <dbReference type="NCBI Taxonomy" id="1752077"/>
    <lineage>
        <taxon>Bacteria</taxon>
        <taxon>Pseudomonadati</taxon>
        <taxon>Bacteroidota</taxon>
        <taxon>Chitinophagia</taxon>
        <taxon>Chitinophagales</taxon>
        <taxon>Chitinophagaceae</taxon>
        <taxon>Niabella</taxon>
    </lineage>
</organism>
<proteinExistence type="predicted"/>